<dbReference type="InterPro" id="IPR036453">
    <property type="entry name" value="GluRdtase_dimer_dom_sf"/>
</dbReference>
<keyword evidence="4" id="KW-1185">Reference proteome</keyword>
<gene>
    <name evidence="3" type="ORF">ACFQQG_09945</name>
</gene>
<dbReference type="RefSeq" id="WP_382185359.1">
    <property type="nucleotide sequence ID" value="NZ_JBHSZI010000001.1"/>
</dbReference>
<dbReference type="Pfam" id="PF00745">
    <property type="entry name" value="GlutR_dimer"/>
    <property type="match status" value="1"/>
</dbReference>
<accession>A0ABD5VYU8</accession>
<organism evidence="3 4">
    <name type="scientific">Halovenus salina</name>
    <dbReference type="NCBI Taxonomy" id="1510225"/>
    <lineage>
        <taxon>Archaea</taxon>
        <taxon>Methanobacteriati</taxon>
        <taxon>Methanobacteriota</taxon>
        <taxon>Stenosarchaea group</taxon>
        <taxon>Halobacteria</taxon>
        <taxon>Halobacteriales</taxon>
        <taxon>Haloarculaceae</taxon>
        <taxon>Halovenus</taxon>
    </lineage>
</organism>
<dbReference type="Proteomes" id="UP001596445">
    <property type="component" value="Unassembled WGS sequence"/>
</dbReference>
<feature type="domain" description="Tetrapyrrole biosynthesis glutamyl-tRNA reductase dimerisation" evidence="2">
    <location>
        <begin position="17"/>
        <end position="66"/>
    </location>
</feature>
<dbReference type="SUPFAM" id="SSF69075">
    <property type="entry name" value="Glutamyl tRNA-reductase dimerization domain"/>
    <property type="match status" value="1"/>
</dbReference>
<name>A0ABD5VYU8_9EURY</name>
<dbReference type="InterPro" id="IPR015896">
    <property type="entry name" value="4pyrrol_synth_GluRdtase_dimer"/>
</dbReference>
<dbReference type="AlphaFoldDB" id="A0ABD5VYU8"/>
<evidence type="ECO:0000256" key="1">
    <source>
        <dbReference type="SAM" id="MobiDB-lite"/>
    </source>
</evidence>
<evidence type="ECO:0000313" key="3">
    <source>
        <dbReference type="EMBL" id="MFC7058441.1"/>
    </source>
</evidence>
<dbReference type="EMBL" id="JBHSZI010000001">
    <property type="protein sequence ID" value="MFC7058441.1"/>
    <property type="molecule type" value="Genomic_DNA"/>
</dbReference>
<reference evidence="3 4" key="1">
    <citation type="journal article" date="2019" name="Int. J. Syst. Evol. Microbiol.">
        <title>The Global Catalogue of Microorganisms (GCM) 10K type strain sequencing project: providing services to taxonomists for standard genome sequencing and annotation.</title>
        <authorList>
            <consortium name="The Broad Institute Genomics Platform"/>
            <consortium name="The Broad Institute Genome Sequencing Center for Infectious Disease"/>
            <person name="Wu L."/>
            <person name="Ma J."/>
        </authorList>
    </citation>
    <scope>NUCLEOTIDE SEQUENCE [LARGE SCALE GENOMIC DNA]</scope>
    <source>
        <strain evidence="3 4">JCM 30072</strain>
    </source>
</reference>
<comment type="caution">
    <text evidence="3">The sequence shown here is derived from an EMBL/GenBank/DDBJ whole genome shotgun (WGS) entry which is preliminary data.</text>
</comment>
<evidence type="ECO:0000259" key="2">
    <source>
        <dbReference type="Pfam" id="PF00745"/>
    </source>
</evidence>
<feature type="region of interest" description="Disordered" evidence="1">
    <location>
        <begin position="62"/>
        <end position="102"/>
    </location>
</feature>
<evidence type="ECO:0000313" key="4">
    <source>
        <dbReference type="Proteomes" id="UP001596445"/>
    </source>
</evidence>
<feature type="compositionally biased region" description="Basic and acidic residues" evidence="1">
    <location>
        <begin position="70"/>
        <end position="81"/>
    </location>
</feature>
<sequence length="102" mass="11044">MSTEPAETRDDADPTAAALEAIRRRRSQVRQQELDRAMDALDLTPRQALVVSALSHRLVGQLTAPPPAARTDRGVDTRRDGAGTVPDGVSRLTPAWCTASKR</sequence>
<proteinExistence type="predicted"/>
<protein>
    <recommendedName>
        <fullName evidence="2">Tetrapyrrole biosynthesis glutamyl-tRNA reductase dimerisation domain-containing protein</fullName>
    </recommendedName>
</protein>